<evidence type="ECO:0000313" key="2">
    <source>
        <dbReference type="WBParaSite" id="PTRK_0000590500.1"/>
    </source>
</evidence>
<dbReference type="Proteomes" id="UP000038045">
    <property type="component" value="Unplaced"/>
</dbReference>
<evidence type="ECO:0000313" key="1">
    <source>
        <dbReference type="Proteomes" id="UP000038045"/>
    </source>
</evidence>
<dbReference type="WBParaSite" id="PTRK_0000590500.1">
    <property type="protein sequence ID" value="PTRK_0000590500.1"/>
    <property type="gene ID" value="PTRK_0000590500"/>
</dbReference>
<proteinExistence type="predicted"/>
<organism evidence="1 2">
    <name type="scientific">Parastrongyloides trichosuri</name>
    <name type="common">Possum-specific nematode worm</name>
    <dbReference type="NCBI Taxonomy" id="131310"/>
    <lineage>
        <taxon>Eukaryota</taxon>
        <taxon>Metazoa</taxon>
        <taxon>Ecdysozoa</taxon>
        <taxon>Nematoda</taxon>
        <taxon>Chromadorea</taxon>
        <taxon>Rhabditida</taxon>
        <taxon>Tylenchina</taxon>
        <taxon>Panagrolaimomorpha</taxon>
        <taxon>Strongyloidoidea</taxon>
        <taxon>Strongyloididae</taxon>
        <taxon>Parastrongyloides</taxon>
    </lineage>
</organism>
<reference evidence="2" key="1">
    <citation type="submission" date="2017-02" db="UniProtKB">
        <authorList>
            <consortium name="WormBaseParasite"/>
        </authorList>
    </citation>
    <scope>IDENTIFICATION</scope>
</reference>
<name>A0A0N4ZE71_PARTI</name>
<sequence>MEGDVNQLREDLLLMDKLEHLEMDFRFFESIPNFSLICSSLRPTLKGIIIDRCERINNNHISILSRHCNGIEYLLFNGISSSQITIPMIIESFPKLNGLIINFSKSYKFEKILNTIAEYDELAGRFKVKWPEIKFLNIYSNYPDKKEKMILENASINTPRKSGHFMMRNISPHYGMSPFQIVVQKERTLYDNYKSLFSRNNT</sequence>
<protein>
    <submittedName>
        <fullName evidence="2">F-box/LRR-repeat protein</fullName>
    </submittedName>
</protein>
<keyword evidence="1" id="KW-1185">Reference proteome</keyword>
<accession>A0A0N4ZE71</accession>
<dbReference type="AlphaFoldDB" id="A0A0N4ZE71"/>